<organism evidence="1">
    <name type="scientific">Medicago truncatula</name>
    <name type="common">Barrel medic</name>
    <name type="synonym">Medicago tribuloides</name>
    <dbReference type="NCBI Taxonomy" id="3880"/>
    <lineage>
        <taxon>Eukaryota</taxon>
        <taxon>Viridiplantae</taxon>
        <taxon>Streptophyta</taxon>
        <taxon>Embryophyta</taxon>
        <taxon>Tracheophyta</taxon>
        <taxon>Spermatophyta</taxon>
        <taxon>Magnoliopsida</taxon>
        <taxon>eudicotyledons</taxon>
        <taxon>Gunneridae</taxon>
        <taxon>Pentapetalae</taxon>
        <taxon>rosids</taxon>
        <taxon>fabids</taxon>
        <taxon>Fabales</taxon>
        <taxon>Fabaceae</taxon>
        <taxon>Papilionoideae</taxon>
        <taxon>50 kb inversion clade</taxon>
        <taxon>NPAAA clade</taxon>
        <taxon>Hologalegina</taxon>
        <taxon>IRL clade</taxon>
        <taxon>Trifolieae</taxon>
        <taxon>Medicago</taxon>
    </lineage>
</organism>
<sequence>MSPLLPLPNFLLFPSNHQFSSSNRTPKINIMHLSKLFHSTSYSLMNEFLIHERILLMLRYDTGCFTCFFRSG</sequence>
<comment type="caution">
    <text evidence="1">The sequence shown here is derived from an EMBL/GenBank/DDBJ whole genome shotgun (WGS) entry which is preliminary data.</text>
</comment>
<reference evidence="1" key="1">
    <citation type="journal article" date="2018" name="Nat. Plants">
        <title>Whole-genome landscape of Medicago truncatula symbiotic genes.</title>
        <authorList>
            <person name="Pecrix Y."/>
            <person name="Gamas P."/>
            <person name="Carrere S."/>
        </authorList>
    </citation>
    <scope>NUCLEOTIDE SEQUENCE</scope>
    <source>
        <tissue evidence="1">Leaves</tissue>
    </source>
</reference>
<dbReference type="Gramene" id="rna31539">
    <property type="protein sequence ID" value="RHN56178.1"/>
    <property type="gene ID" value="gene31539"/>
</dbReference>
<protein>
    <submittedName>
        <fullName evidence="1">Uncharacterized protein</fullName>
    </submittedName>
</protein>
<evidence type="ECO:0000313" key="1">
    <source>
        <dbReference type="EMBL" id="RHN56178.1"/>
    </source>
</evidence>
<dbReference type="Proteomes" id="UP000265566">
    <property type="component" value="Chromosome 5"/>
</dbReference>
<dbReference type="EMBL" id="PSQE01000005">
    <property type="protein sequence ID" value="RHN56178.1"/>
    <property type="molecule type" value="Genomic_DNA"/>
</dbReference>
<gene>
    <name evidence="1" type="ORF">MtrunA17_Chr5g0426651</name>
</gene>
<name>A0A396HUK2_MEDTR</name>
<accession>A0A396HUK2</accession>
<dbReference type="AlphaFoldDB" id="A0A396HUK2"/>
<proteinExistence type="predicted"/>